<dbReference type="STRING" id="68214.AVL59_09315"/>
<feature type="region of interest" description="Disordered" evidence="1">
    <location>
        <begin position="84"/>
        <end position="106"/>
    </location>
</feature>
<keyword evidence="6" id="KW-1185">Reference proteome</keyword>
<dbReference type="AlphaFoldDB" id="A0A1B1ATB4"/>
<sequence>MARREEQWFELSEVVRQLRGQLNQAMAEGKDDEIRFELGPVEMEFEVAVTKERGGDGGLKVGVLSLGAKGSRSTGTKNRMKLTLTPQNRQGGPTRISGVERTLPQG</sequence>
<dbReference type="Pfam" id="PF19631">
    <property type="entry name" value="Trypco2"/>
    <property type="match status" value="1"/>
</dbReference>
<accession>A0A1B1ATB4</accession>
<dbReference type="Proteomes" id="UP000092659">
    <property type="component" value="Chromosome"/>
</dbReference>
<reference evidence="4 6" key="2">
    <citation type="submission" date="2021-03" db="EMBL/GenBank/DDBJ databases">
        <title>Genomic Encyclopedia of Type Strains, Phase IV (KMG-IV): sequencing the most valuable type-strain genomes for metagenomic binning, comparative biology and taxonomic classification.</title>
        <authorList>
            <person name="Goeker M."/>
        </authorList>
    </citation>
    <scope>NUCLEOTIDE SEQUENCE [LARGE SCALE GENOMIC DNA]</scope>
    <source>
        <strain evidence="4 6">DSM 40499</strain>
    </source>
</reference>
<organism evidence="3 5">
    <name type="scientific">Streptomyces griseochromogenes</name>
    <dbReference type="NCBI Taxonomy" id="68214"/>
    <lineage>
        <taxon>Bacteria</taxon>
        <taxon>Bacillati</taxon>
        <taxon>Actinomycetota</taxon>
        <taxon>Actinomycetes</taxon>
        <taxon>Kitasatosporales</taxon>
        <taxon>Streptomycetaceae</taxon>
        <taxon>Streptomyces</taxon>
    </lineage>
</organism>
<dbReference type="InterPro" id="IPR045608">
    <property type="entry name" value="Trypco2"/>
</dbReference>
<proteinExistence type="predicted"/>
<evidence type="ECO:0000259" key="2">
    <source>
        <dbReference type="Pfam" id="PF19631"/>
    </source>
</evidence>
<dbReference type="RefSeq" id="WP_067301422.1">
    <property type="nucleotide sequence ID" value="NZ_CP016279.1"/>
</dbReference>
<evidence type="ECO:0000313" key="5">
    <source>
        <dbReference type="Proteomes" id="UP000092659"/>
    </source>
</evidence>
<dbReference type="KEGG" id="sgs:AVL59_09315"/>
<feature type="domain" description="Trypsin-co-occurring" evidence="2">
    <location>
        <begin position="10"/>
        <end position="86"/>
    </location>
</feature>
<evidence type="ECO:0000256" key="1">
    <source>
        <dbReference type="SAM" id="MobiDB-lite"/>
    </source>
</evidence>
<dbReference type="EMBL" id="CP016279">
    <property type="protein sequence ID" value="ANP49781.1"/>
    <property type="molecule type" value="Genomic_DNA"/>
</dbReference>
<gene>
    <name evidence="3" type="ORF">AVL59_09315</name>
    <name evidence="4" type="ORF">J2Z21_004711</name>
</gene>
<evidence type="ECO:0000313" key="4">
    <source>
        <dbReference type="EMBL" id="MBP2051734.1"/>
    </source>
</evidence>
<evidence type="ECO:0000313" key="6">
    <source>
        <dbReference type="Proteomes" id="UP001519309"/>
    </source>
</evidence>
<dbReference type="Proteomes" id="UP001519309">
    <property type="component" value="Unassembled WGS sequence"/>
</dbReference>
<dbReference type="OrthoDB" id="3696289at2"/>
<protein>
    <recommendedName>
        <fullName evidence="2">Trypsin-co-occurring domain-containing protein</fullName>
    </recommendedName>
</protein>
<name>A0A1B1ATB4_9ACTN</name>
<evidence type="ECO:0000313" key="3">
    <source>
        <dbReference type="EMBL" id="ANP49781.1"/>
    </source>
</evidence>
<dbReference type="EMBL" id="JAGGLP010000009">
    <property type="protein sequence ID" value="MBP2051734.1"/>
    <property type="molecule type" value="Genomic_DNA"/>
</dbReference>
<reference evidence="3 5" key="1">
    <citation type="submission" date="2016-06" db="EMBL/GenBank/DDBJ databases">
        <title>Complete genome sequence of Streptomyces griseochromogenes ATCC 14511, the Blasticidin S producer.</title>
        <authorList>
            <person name="Wu L."/>
        </authorList>
    </citation>
    <scope>NUCLEOTIDE SEQUENCE [LARGE SCALE GENOMIC DNA]</scope>
    <source>
        <strain evidence="3 5">ATCC 14511</strain>
    </source>
</reference>